<accession>A0A9P0PBD4</accession>
<dbReference type="OrthoDB" id="9985779at2759"/>
<dbReference type="AlphaFoldDB" id="A0A9P0PBD4"/>
<dbReference type="InterPro" id="IPR013783">
    <property type="entry name" value="Ig-like_fold"/>
</dbReference>
<dbReference type="InterPro" id="IPR003961">
    <property type="entry name" value="FN3_dom"/>
</dbReference>
<protein>
    <recommendedName>
        <fullName evidence="2">Fibronectin type-III domain-containing protein</fullName>
    </recommendedName>
</protein>
<feature type="domain" description="Fibronectin type-III" evidence="2">
    <location>
        <begin position="35"/>
        <end position="135"/>
    </location>
</feature>
<dbReference type="PANTHER" id="PTHR14131:SF5">
    <property type="entry name" value="ANOSMIN-1"/>
    <property type="match status" value="1"/>
</dbReference>
<dbReference type="Gene3D" id="2.60.40.10">
    <property type="entry name" value="Immunoglobulins"/>
    <property type="match status" value="2"/>
</dbReference>
<keyword evidence="4" id="KW-1185">Reference proteome</keyword>
<dbReference type="CDD" id="cd00063">
    <property type="entry name" value="FN3"/>
    <property type="match status" value="2"/>
</dbReference>
<dbReference type="InterPro" id="IPR036116">
    <property type="entry name" value="FN3_sf"/>
</dbReference>
<feature type="region of interest" description="Disordered" evidence="1">
    <location>
        <begin position="125"/>
        <end position="145"/>
    </location>
</feature>
<dbReference type="PROSITE" id="PS50853">
    <property type="entry name" value="FN3"/>
    <property type="match status" value="2"/>
</dbReference>
<dbReference type="GO" id="GO:0009986">
    <property type="term" value="C:cell surface"/>
    <property type="evidence" value="ECO:0007669"/>
    <property type="project" value="TreeGrafter"/>
</dbReference>
<dbReference type="Proteomes" id="UP001152888">
    <property type="component" value="Unassembled WGS sequence"/>
</dbReference>
<dbReference type="SMART" id="SM00060">
    <property type="entry name" value="FN3"/>
    <property type="match status" value="2"/>
</dbReference>
<evidence type="ECO:0000256" key="1">
    <source>
        <dbReference type="SAM" id="MobiDB-lite"/>
    </source>
</evidence>
<proteinExistence type="predicted"/>
<organism evidence="3 4">
    <name type="scientific">Acanthoscelides obtectus</name>
    <name type="common">Bean weevil</name>
    <name type="synonym">Bruchus obtectus</name>
    <dbReference type="NCBI Taxonomy" id="200917"/>
    <lineage>
        <taxon>Eukaryota</taxon>
        <taxon>Metazoa</taxon>
        <taxon>Ecdysozoa</taxon>
        <taxon>Arthropoda</taxon>
        <taxon>Hexapoda</taxon>
        <taxon>Insecta</taxon>
        <taxon>Pterygota</taxon>
        <taxon>Neoptera</taxon>
        <taxon>Endopterygota</taxon>
        <taxon>Coleoptera</taxon>
        <taxon>Polyphaga</taxon>
        <taxon>Cucujiformia</taxon>
        <taxon>Chrysomeloidea</taxon>
        <taxon>Chrysomelidae</taxon>
        <taxon>Bruchinae</taxon>
        <taxon>Bruchini</taxon>
        <taxon>Acanthoscelides</taxon>
    </lineage>
</organism>
<gene>
    <name evidence="3" type="ORF">ACAOBT_LOCUS11558</name>
</gene>
<dbReference type="GO" id="GO:0030182">
    <property type="term" value="P:neuron differentiation"/>
    <property type="evidence" value="ECO:0007669"/>
    <property type="project" value="TreeGrafter"/>
</dbReference>
<comment type="caution">
    <text evidence="3">The sequence shown here is derived from an EMBL/GenBank/DDBJ whole genome shotgun (WGS) entry which is preliminary data.</text>
</comment>
<reference evidence="3" key="1">
    <citation type="submission" date="2022-03" db="EMBL/GenBank/DDBJ databases">
        <authorList>
            <person name="Sayadi A."/>
        </authorList>
    </citation>
    <scope>NUCLEOTIDE SEQUENCE</scope>
</reference>
<dbReference type="SUPFAM" id="SSF49265">
    <property type="entry name" value="Fibronectin type III"/>
    <property type="match status" value="1"/>
</dbReference>
<evidence type="ECO:0000259" key="2">
    <source>
        <dbReference type="PROSITE" id="PS50853"/>
    </source>
</evidence>
<dbReference type="CDD" id="cd00199">
    <property type="entry name" value="WAP"/>
    <property type="match status" value="1"/>
</dbReference>
<sequence length="370" mass="42303">MDRHCNGLKKCCLNPCGVTCQSPVGLELVEGLPEVPTNVRAERRKKRTVYIEWSASRGPGRTLYLIEERHHSGKVFKEYKLSEWRACSKTWKISTSLRHFMKAGSWYQFRVASVNENGTCGFSENSLPVRSTSPKPPPPPQNLTIGPLIVRNGSLTVKLQWSTLRSDLPLHSYKVFCSRRLHGAKALDSVLVQQYAVTKDKTYFVLRDLQPNSQYFLQVQALVSFGDERIKSEKSGLVLNTTEYINASNSQELEEMNIQTKIEDIRVHKIFLNGKSLVARIAWNGTNDISKYSIAWWKGPCHRRSNGYNHFVTTKEPYFDIKDLQFNCTYNVSVKEIGDNHQVKSREDTSITFETPSCDTFRTTFKLTCS</sequence>
<dbReference type="EMBL" id="CAKOFQ010006834">
    <property type="protein sequence ID" value="CAH1975308.1"/>
    <property type="molecule type" value="Genomic_DNA"/>
</dbReference>
<evidence type="ECO:0000313" key="3">
    <source>
        <dbReference type="EMBL" id="CAH1975308.1"/>
    </source>
</evidence>
<evidence type="ECO:0000313" key="4">
    <source>
        <dbReference type="Proteomes" id="UP001152888"/>
    </source>
</evidence>
<feature type="domain" description="Fibronectin type-III" evidence="2">
    <location>
        <begin position="139"/>
        <end position="245"/>
    </location>
</feature>
<name>A0A9P0PBD4_ACAOB</name>
<dbReference type="InterPro" id="IPR042447">
    <property type="entry name" value="Anosmin-1"/>
</dbReference>
<dbReference type="PANTHER" id="PTHR14131">
    <property type="entry name" value="ANOSMIN"/>
    <property type="match status" value="1"/>
</dbReference>